<feature type="transmembrane region" description="Helical" evidence="6">
    <location>
        <begin position="176"/>
        <end position="199"/>
    </location>
</feature>
<evidence type="ECO:0000259" key="8">
    <source>
        <dbReference type="Pfam" id="PF00892"/>
    </source>
</evidence>
<feature type="transmembrane region" description="Helical" evidence="6">
    <location>
        <begin position="268"/>
        <end position="286"/>
    </location>
</feature>
<keyword evidence="5 6" id="KW-0472">Membrane</keyword>
<gene>
    <name evidence="9" type="ORF">ACGRVM_09330</name>
</gene>
<evidence type="ECO:0000256" key="4">
    <source>
        <dbReference type="ARBA" id="ARBA00022989"/>
    </source>
</evidence>
<feature type="chain" id="PRO_5047384993" evidence="7">
    <location>
        <begin position="16"/>
        <end position="288"/>
    </location>
</feature>
<dbReference type="InterPro" id="IPR037185">
    <property type="entry name" value="EmrE-like"/>
</dbReference>
<dbReference type="EMBL" id="JBIHMM010000002">
    <property type="protein sequence ID" value="MFH0254096.1"/>
    <property type="molecule type" value="Genomic_DNA"/>
</dbReference>
<feature type="transmembrane region" description="Helical" evidence="6">
    <location>
        <begin position="115"/>
        <end position="133"/>
    </location>
</feature>
<evidence type="ECO:0000256" key="1">
    <source>
        <dbReference type="ARBA" id="ARBA00004651"/>
    </source>
</evidence>
<evidence type="ECO:0000256" key="2">
    <source>
        <dbReference type="ARBA" id="ARBA00022475"/>
    </source>
</evidence>
<keyword evidence="10" id="KW-1185">Reference proteome</keyword>
<feature type="transmembrane region" description="Helical" evidence="6">
    <location>
        <begin position="33"/>
        <end position="53"/>
    </location>
</feature>
<keyword evidence="3 6" id="KW-0812">Transmembrane</keyword>
<sequence>MKLLGLVCLAMAAFAANSVLNRAALTGGGVDPVAFGVLRLASGAAVLAPLALLRGGVPLLGRGRLTGALALSIYVFGFSLAYLGLDAGLGALILFGCVQITMFGGALVQRESVPPLRWIGAGIAFAGLLWLLWPGGAEAAPRVAPLSGAMMAAAGIAWGIYSLSGRGAGDPLAGTAANFVWAALAALGAAALLLLWPSLLPGTQILRIDAQGALLAIMSGAVTSGLGYALWYAVLPRLAASSAGAAQLSVPILAMAGGAAFLGEPVTAEFAIAALIVLGGVGLSLLRR</sequence>
<proteinExistence type="predicted"/>
<comment type="subcellular location">
    <subcellularLocation>
        <location evidence="1">Cell membrane</location>
        <topology evidence="1">Multi-pass membrane protein</topology>
    </subcellularLocation>
</comment>
<feature type="domain" description="EamA" evidence="8">
    <location>
        <begin position="150"/>
        <end position="285"/>
    </location>
</feature>
<feature type="transmembrane region" description="Helical" evidence="6">
    <location>
        <begin position="65"/>
        <end position="83"/>
    </location>
</feature>
<dbReference type="PANTHER" id="PTHR42920:SF11">
    <property type="entry name" value="INNER MEMBRANE PROTEIN YTFF"/>
    <property type="match status" value="1"/>
</dbReference>
<dbReference type="PANTHER" id="PTHR42920">
    <property type="entry name" value="OS03G0707200 PROTEIN-RELATED"/>
    <property type="match status" value="1"/>
</dbReference>
<keyword evidence="4 6" id="KW-1133">Transmembrane helix</keyword>
<dbReference type="Pfam" id="PF00892">
    <property type="entry name" value="EamA"/>
    <property type="match status" value="1"/>
</dbReference>
<evidence type="ECO:0000256" key="7">
    <source>
        <dbReference type="SAM" id="SignalP"/>
    </source>
</evidence>
<reference evidence="9 10" key="1">
    <citation type="submission" date="2024-10" db="EMBL/GenBank/DDBJ databases">
        <authorList>
            <person name="Yang X.-N."/>
        </authorList>
    </citation>
    <scope>NUCLEOTIDE SEQUENCE [LARGE SCALE GENOMIC DNA]</scope>
    <source>
        <strain evidence="9 10">CAU 1059</strain>
    </source>
</reference>
<evidence type="ECO:0000313" key="9">
    <source>
        <dbReference type="EMBL" id="MFH0254096.1"/>
    </source>
</evidence>
<dbReference type="InterPro" id="IPR051258">
    <property type="entry name" value="Diverse_Substrate_Transporter"/>
</dbReference>
<name>A0ABW7I7H0_9RHOB</name>
<feature type="transmembrane region" description="Helical" evidence="6">
    <location>
        <begin position="89"/>
        <end position="108"/>
    </location>
</feature>
<dbReference type="RefSeq" id="WP_377170556.1">
    <property type="nucleotide sequence ID" value="NZ_JBHTJC010000002.1"/>
</dbReference>
<evidence type="ECO:0000256" key="3">
    <source>
        <dbReference type="ARBA" id="ARBA00022692"/>
    </source>
</evidence>
<evidence type="ECO:0000313" key="10">
    <source>
        <dbReference type="Proteomes" id="UP001607157"/>
    </source>
</evidence>
<accession>A0ABW7I7H0</accession>
<feature type="transmembrane region" description="Helical" evidence="6">
    <location>
        <begin position="243"/>
        <end position="262"/>
    </location>
</feature>
<comment type="caution">
    <text evidence="9">The sequence shown here is derived from an EMBL/GenBank/DDBJ whole genome shotgun (WGS) entry which is preliminary data.</text>
</comment>
<organism evidence="9 10">
    <name type="scientific">Roseovarius aquimarinus</name>
    <dbReference type="NCBI Taxonomy" id="1229156"/>
    <lineage>
        <taxon>Bacteria</taxon>
        <taxon>Pseudomonadati</taxon>
        <taxon>Pseudomonadota</taxon>
        <taxon>Alphaproteobacteria</taxon>
        <taxon>Rhodobacterales</taxon>
        <taxon>Roseobacteraceae</taxon>
        <taxon>Roseovarius</taxon>
    </lineage>
</organism>
<evidence type="ECO:0000256" key="6">
    <source>
        <dbReference type="SAM" id="Phobius"/>
    </source>
</evidence>
<evidence type="ECO:0000256" key="5">
    <source>
        <dbReference type="ARBA" id="ARBA00023136"/>
    </source>
</evidence>
<feature type="transmembrane region" description="Helical" evidence="6">
    <location>
        <begin position="145"/>
        <end position="164"/>
    </location>
</feature>
<dbReference type="InterPro" id="IPR000620">
    <property type="entry name" value="EamA_dom"/>
</dbReference>
<keyword evidence="7" id="KW-0732">Signal</keyword>
<dbReference type="Proteomes" id="UP001607157">
    <property type="component" value="Unassembled WGS sequence"/>
</dbReference>
<feature type="transmembrane region" description="Helical" evidence="6">
    <location>
        <begin position="211"/>
        <end position="231"/>
    </location>
</feature>
<feature type="signal peptide" evidence="7">
    <location>
        <begin position="1"/>
        <end position="15"/>
    </location>
</feature>
<dbReference type="SUPFAM" id="SSF103481">
    <property type="entry name" value="Multidrug resistance efflux transporter EmrE"/>
    <property type="match status" value="2"/>
</dbReference>
<keyword evidence="2" id="KW-1003">Cell membrane</keyword>
<protein>
    <submittedName>
        <fullName evidence="9">DMT family transporter</fullName>
    </submittedName>
</protein>